<reference evidence="3" key="1">
    <citation type="journal article" date="2019" name="Int. J. Syst. Evol. Microbiol.">
        <title>The Global Catalogue of Microorganisms (GCM) 10K type strain sequencing project: providing services to taxonomists for standard genome sequencing and annotation.</title>
        <authorList>
            <consortium name="The Broad Institute Genomics Platform"/>
            <consortium name="The Broad Institute Genome Sequencing Center for Infectious Disease"/>
            <person name="Wu L."/>
            <person name="Ma J."/>
        </authorList>
    </citation>
    <scope>NUCLEOTIDE SEQUENCE [LARGE SCALE GENOMIC DNA]</scope>
    <source>
        <strain evidence="3">JCM 16928</strain>
    </source>
</reference>
<dbReference type="EMBL" id="BAABAA010000029">
    <property type="protein sequence ID" value="GAA3600446.1"/>
    <property type="molecule type" value="Genomic_DNA"/>
</dbReference>
<keyword evidence="3" id="KW-1185">Reference proteome</keyword>
<sequence length="132" mass="13702">MFMGAALGVSAMSGVAIPAQADTNITYRQVWETGGRGPIANSGVTAVYGVDDSRTPETIAGQALRGDFGDYDGEGAFEVTHTLDSNLSHIFVVYIGSDFKVGAVLNKDGSVTVITCVINNGVQTCTSETHPA</sequence>
<keyword evidence="1" id="KW-0732">Signal</keyword>
<organism evidence="2 3">
    <name type="scientific">Kribbella ginsengisoli</name>
    <dbReference type="NCBI Taxonomy" id="363865"/>
    <lineage>
        <taxon>Bacteria</taxon>
        <taxon>Bacillati</taxon>
        <taxon>Actinomycetota</taxon>
        <taxon>Actinomycetes</taxon>
        <taxon>Propionibacteriales</taxon>
        <taxon>Kribbellaceae</taxon>
        <taxon>Kribbella</taxon>
    </lineage>
</organism>
<evidence type="ECO:0000256" key="1">
    <source>
        <dbReference type="SAM" id="SignalP"/>
    </source>
</evidence>
<accession>A0ABP6Z726</accession>
<evidence type="ECO:0000313" key="2">
    <source>
        <dbReference type="EMBL" id="GAA3600446.1"/>
    </source>
</evidence>
<dbReference type="Proteomes" id="UP001501222">
    <property type="component" value="Unassembled WGS sequence"/>
</dbReference>
<proteinExistence type="predicted"/>
<gene>
    <name evidence="2" type="ORF">GCM10022235_85490</name>
</gene>
<evidence type="ECO:0000313" key="3">
    <source>
        <dbReference type="Proteomes" id="UP001501222"/>
    </source>
</evidence>
<feature type="signal peptide" evidence="1">
    <location>
        <begin position="1"/>
        <end position="21"/>
    </location>
</feature>
<feature type="chain" id="PRO_5046492613" evidence="1">
    <location>
        <begin position="22"/>
        <end position="132"/>
    </location>
</feature>
<name>A0ABP6Z726_9ACTN</name>
<comment type="caution">
    <text evidence="2">The sequence shown here is derived from an EMBL/GenBank/DDBJ whole genome shotgun (WGS) entry which is preliminary data.</text>
</comment>
<protein>
    <submittedName>
        <fullName evidence="2">Uncharacterized protein</fullName>
    </submittedName>
</protein>